<dbReference type="InterPro" id="IPR036906">
    <property type="entry name" value="ATPase_V1_fsu_sf"/>
</dbReference>
<dbReference type="GO" id="GO:0033180">
    <property type="term" value="C:proton-transporting V-type ATPase, V1 domain"/>
    <property type="evidence" value="ECO:0007669"/>
    <property type="project" value="InterPro"/>
</dbReference>
<dbReference type="Pfam" id="PF01990">
    <property type="entry name" value="ATP-synt_F"/>
    <property type="match status" value="1"/>
</dbReference>
<keyword evidence="4" id="KW-0926">Vacuole</keyword>
<evidence type="ECO:0000256" key="11">
    <source>
        <dbReference type="PIRNR" id="PIRNR015945"/>
    </source>
</evidence>
<dbReference type="InterPro" id="IPR008218">
    <property type="entry name" value="ATPase_V1-cplx_f_g_su"/>
</dbReference>
<dbReference type="AlphaFoldDB" id="A0AA39NGL8"/>
<comment type="subunit">
    <text evidence="9">V-ATPase is a heteromultimeric enzyme composed of a peripheral catalytic V1 complex (components A to H) attached to an integral membrane V0 proton pore complex (components: a, c, c', c'', d, e, f and VOA1).</text>
</comment>
<evidence type="ECO:0000256" key="9">
    <source>
        <dbReference type="ARBA" id="ARBA00029477"/>
    </source>
</evidence>
<gene>
    <name evidence="12" type="ORF">EV420DRAFT_1513650</name>
</gene>
<dbReference type="NCBIfam" id="TIGR01101">
    <property type="entry name" value="V_ATP_synt_F"/>
    <property type="match status" value="1"/>
</dbReference>
<protein>
    <recommendedName>
        <fullName evidence="2 11">V-type proton ATPase subunit F</fullName>
    </recommendedName>
</protein>
<dbReference type="GeneID" id="85355295"/>
<dbReference type="SUPFAM" id="SSF159468">
    <property type="entry name" value="AtpF-like"/>
    <property type="match status" value="1"/>
</dbReference>
<dbReference type="InterPro" id="IPR005772">
    <property type="entry name" value="ATPase_V1-cplx_fsu_euk"/>
</dbReference>
<accession>A0AA39NGL8</accession>
<evidence type="ECO:0000256" key="8">
    <source>
        <dbReference type="ARBA" id="ARBA00029427"/>
    </source>
</evidence>
<dbReference type="EMBL" id="JAUEPS010000005">
    <property type="protein sequence ID" value="KAK0465271.1"/>
    <property type="molecule type" value="Genomic_DNA"/>
</dbReference>
<comment type="subunit">
    <text evidence="11">V-ATPase is a heteromultimeric enzyme made up of two complexes: the ATP-hydrolytic V1 complex and the proton translocation V0 complex.</text>
</comment>
<dbReference type="PANTHER" id="PTHR13861:SF2">
    <property type="entry name" value="V-TYPE PROTON ATPASE SUBUNIT F"/>
    <property type="match status" value="1"/>
</dbReference>
<dbReference type="GO" id="GO:0000329">
    <property type="term" value="C:fungal-type vacuole membrane"/>
    <property type="evidence" value="ECO:0007669"/>
    <property type="project" value="TreeGrafter"/>
</dbReference>
<keyword evidence="7" id="KW-0472">Membrane</keyword>
<name>A0AA39NGL8_ARMTA</name>
<evidence type="ECO:0000256" key="6">
    <source>
        <dbReference type="ARBA" id="ARBA00023065"/>
    </source>
</evidence>
<dbReference type="Gene3D" id="3.40.50.10580">
    <property type="entry name" value="ATPase, V1 complex, subunit F"/>
    <property type="match status" value="1"/>
</dbReference>
<reference evidence="12" key="1">
    <citation type="submission" date="2023-06" db="EMBL/GenBank/DDBJ databases">
        <authorList>
            <consortium name="Lawrence Berkeley National Laboratory"/>
            <person name="Ahrendt S."/>
            <person name="Sahu N."/>
            <person name="Indic B."/>
            <person name="Wong-Bajracharya J."/>
            <person name="Merenyi Z."/>
            <person name="Ke H.-M."/>
            <person name="Monk M."/>
            <person name="Kocsube S."/>
            <person name="Drula E."/>
            <person name="Lipzen A."/>
            <person name="Balint B."/>
            <person name="Henrissat B."/>
            <person name="Andreopoulos B."/>
            <person name="Martin F.M."/>
            <person name="Harder C.B."/>
            <person name="Rigling D."/>
            <person name="Ford K.L."/>
            <person name="Foster G.D."/>
            <person name="Pangilinan J."/>
            <person name="Papanicolaou A."/>
            <person name="Barry K."/>
            <person name="LaButti K."/>
            <person name="Viragh M."/>
            <person name="Koriabine M."/>
            <person name="Yan M."/>
            <person name="Riley R."/>
            <person name="Champramary S."/>
            <person name="Plett K.L."/>
            <person name="Tsai I.J."/>
            <person name="Slot J."/>
            <person name="Sipos G."/>
            <person name="Plett J."/>
            <person name="Nagy L.G."/>
            <person name="Grigoriev I.V."/>
        </authorList>
    </citation>
    <scope>NUCLEOTIDE SEQUENCE</scope>
    <source>
        <strain evidence="12">CCBAS 213</strain>
    </source>
</reference>
<keyword evidence="3 11" id="KW-0813">Transport</keyword>
<evidence type="ECO:0000256" key="1">
    <source>
        <dbReference type="ARBA" id="ARBA00010148"/>
    </source>
</evidence>
<comment type="caution">
    <text evidence="12">The sequence shown here is derived from an EMBL/GenBank/DDBJ whole genome shotgun (WGS) entry which is preliminary data.</text>
</comment>
<evidence type="ECO:0000256" key="4">
    <source>
        <dbReference type="ARBA" id="ARBA00022554"/>
    </source>
</evidence>
<comment type="function">
    <text evidence="10 11">Subunit of the V1 complex of vacuolar(H+)-ATPase (V-ATPase), a multisubunit enzyme composed of a peripheral complex (V1) that hydrolyzes ATP and a membrane integral complex (V0) that translocates protons. V-ATPase is responsible for acidifying and maintaining the pH of intracellular compartments.</text>
</comment>
<organism evidence="12 13">
    <name type="scientific">Armillaria tabescens</name>
    <name type="common">Ringless honey mushroom</name>
    <name type="synonym">Agaricus tabescens</name>
    <dbReference type="NCBI Taxonomy" id="1929756"/>
    <lineage>
        <taxon>Eukaryota</taxon>
        <taxon>Fungi</taxon>
        <taxon>Dikarya</taxon>
        <taxon>Basidiomycota</taxon>
        <taxon>Agaricomycotina</taxon>
        <taxon>Agaricomycetes</taxon>
        <taxon>Agaricomycetidae</taxon>
        <taxon>Agaricales</taxon>
        <taxon>Marasmiineae</taxon>
        <taxon>Physalacriaceae</taxon>
        <taxon>Desarmillaria</taxon>
    </lineage>
</organism>
<evidence type="ECO:0000313" key="13">
    <source>
        <dbReference type="Proteomes" id="UP001175211"/>
    </source>
</evidence>
<evidence type="ECO:0000256" key="5">
    <source>
        <dbReference type="ARBA" id="ARBA00022781"/>
    </source>
</evidence>
<dbReference type="RefSeq" id="XP_060336319.1">
    <property type="nucleotide sequence ID" value="XM_060471747.1"/>
</dbReference>
<evidence type="ECO:0000256" key="10">
    <source>
        <dbReference type="ARBA" id="ARBA00046254"/>
    </source>
</evidence>
<sequence length="120" mass="13466">MATTTSFKDRNLIAVIGDEDSITGLLLAGIGHINDKQKKNFLIVDSKTQVSTIEAAFQDFTERKDIAILLINQHIAEKIRPTVDKYQQAFPALLEIPSKDHPYDPSKDSVLKRVQKLFGE</sequence>
<keyword evidence="6 11" id="KW-0406">Ion transport</keyword>
<keyword evidence="5 11" id="KW-0375">Hydrogen ion transport</keyword>
<comment type="similarity">
    <text evidence="1 11">Belongs to the V-ATPase F subunit family.</text>
</comment>
<dbReference type="FunFam" id="3.40.50.10580:FF:000002">
    <property type="entry name" value="V-type proton ATPase subunit F"/>
    <property type="match status" value="1"/>
</dbReference>
<keyword evidence="13" id="KW-1185">Reference proteome</keyword>
<evidence type="ECO:0000256" key="3">
    <source>
        <dbReference type="ARBA" id="ARBA00022448"/>
    </source>
</evidence>
<evidence type="ECO:0000313" key="12">
    <source>
        <dbReference type="EMBL" id="KAK0465271.1"/>
    </source>
</evidence>
<dbReference type="PANTHER" id="PTHR13861">
    <property type="entry name" value="VACUOLAR ATP SYNTHASE SUBUNIT F"/>
    <property type="match status" value="1"/>
</dbReference>
<dbReference type="GO" id="GO:0046961">
    <property type="term" value="F:proton-transporting ATPase activity, rotational mechanism"/>
    <property type="evidence" value="ECO:0007669"/>
    <property type="project" value="InterPro"/>
</dbReference>
<evidence type="ECO:0000256" key="2">
    <source>
        <dbReference type="ARBA" id="ARBA00013430"/>
    </source>
</evidence>
<evidence type="ECO:0000256" key="7">
    <source>
        <dbReference type="ARBA" id="ARBA00023136"/>
    </source>
</evidence>
<comment type="subcellular location">
    <subcellularLocation>
        <location evidence="8">Vacuole membrane</location>
        <topology evidence="8">Peripheral membrane protein</topology>
        <orientation evidence="8">Cytoplasmic side</orientation>
    </subcellularLocation>
</comment>
<dbReference type="Proteomes" id="UP001175211">
    <property type="component" value="Unassembled WGS sequence"/>
</dbReference>
<proteinExistence type="inferred from homology"/>
<dbReference type="PIRSF" id="PIRSF015945">
    <property type="entry name" value="ATPase_V1_F_euk"/>
    <property type="match status" value="1"/>
</dbReference>